<dbReference type="PANTHER" id="PTHR33755">
    <property type="entry name" value="TOXIN PARE1-RELATED"/>
    <property type="match status" value="1"/>
</dbReference>
<keyword evidence="2" id="KW-1277">Toxin-antitoxin system</keyword>
<dbReference type="InterPro" id="IPR035093">
    <property type="entry name" value="RelE/ParE_toxin_dom_sf"/>
</dbReference>
<sequence length="89" mass="10431">MTLKFTQSAQKDLIRLHEFIAIKNPQAARRISQRLKQSIQQLMDQPEIGVNVTEVTGVRDLISGDYIVRYTVLDSDIYILRIWHGKEYR</sequence>
<dbReference type="Pfam" id="PF05016">
    <property type="entry name" value="ParE_toxin"/>
    <property type="match status" value="1"/>
</dbReference>
<protein>
    <recommendedName>
        <fullName evidence="4">Death on curing protein, Doc toxin</fullName>
    </recommendedName>
</protein>
<reference evidence="3" key="1">
    <citation type="submission" date="2018-06" db="EMBL/GenBank/DDBJ databases">
        <authorList>
            <person name="Zhirakovskaya E."/>
        </authorList>
    </citation>
    <scope>NUCLEOTIDE SEQUENCE</scope>
</reference>
<dbReference type="InterPro" id="IPR007712">
    <property type="entry name" value="RelE/ParE_toxin"/>
</dbReference>
<dbReference type="Gene3D" id="3.30.2310.20">
    <property type="entry name" value="RelE-like"/>
    <property type="match status" value="1"/>
</dbReference>
<dbReference type="InterPro" id="IPR051803">
    <property type="entry name" value="TA_system_RelE-like_toxin"/>
</dbReference>
<evidence type="ECO:0000313" key="3">
    <source>
        <dbReference type="EMBL" id="VAW71927.1"/>
    </source>
</evidence>
<dbReference type="AlphaFoldDB" id="A0A3B0Y8R2"/>
<comment type="similarity">
    <text evidence="1">Belongs to the RelE toxin family.</text>
</comment>
<accession>A0A3B0Y8R2</accession>
<organism evidence="3">
    <name type="scientific">hydrothermal vent metagenome</name>
    <dbReference type="NCBI Taxonomy" id="652676"/>
    <lineage>
        <taxon>unclassified sequences</taxon>
        <taxon>metagenomes</taxon>
        <taxon>ecological metagenomes</taxon>
    </lineage>
</organism>
<evidence type="ECO:0000256" key="1">
    <source>
        <dbReference type="ARBA" id="ARBA00006226"/>
    </source>
</evidence>
<evidence type="ECO:0000256" key="2">
    <source>
        <dbReference type="ARBA" id="ARBA00022649"/>
    </source>
</evidence>
<gene>
    <name evidence="3" type="ORF">MNBD_GAMMA12-2958</name>
</gene>
<dbReference type="NCBIfam" id="TIGR02385">
    <property type="entry name" value="RelE_StbE"/>
    <property type="match status" value="1"/>
</dbReference>
<evidence type="ECO:0008006" key="4">
    <source>
        <dbReference type="Google" id="ProtNLM"/>
    </source>
</evidence>
<name>A0A3B0Y8R2_9ZZZZ</name>
<proteinExistence type="inferred from homology"/>
<dbReference type="PANTHER" id="PTHR33755:SF7">
    <property type="entry name" value="TOXIN MODULE OF TOXIN-ANTITOXIN SYSTEM RELE_STBE FAMILY"/>
    <property type="match status" value="1"/>
</dbReference>
<dbReference type="EMBL" id="UOFL01000034">
    <property type="protein sequence ID" value="VAW71927.1"/>
    <property type="molecule type" value="Genomic_DNA"/>
</dbReference>
<dbReference type="SUPFAM" id="SSF143011">
    <property type="entry name" value="RelE-like"/>
    <property type="match status" value="1"/>
</dbReference>